<proteinExistence type="inferred from homology"/>
<feature type="transmembrane region" description="Helical" evidence="7">
    <location>
        <begin position="105"/>
        <end position="126"/>
    </location>
</feature>
<gene>
    <name evidence="8" type="primary">yccA</name>
    <name evidence="8" type="ORF">NCTC13038_01785</name>
</gene>
<feature type="transmembrane region" description="Helical" evidence="7">
    <location>
        <begin position="160"/>
        <end position="178"/>
    </location>
</feature>
<keyword evidence="6 7" id="KW-0472">Membrane</keyword>
<feature type="transmembrane region" description="Helical" evidence="7">
    <location>
        <begin position="225"/>
        <end position="246"/>
    </location>
</feature>
<dbReference type="InterPro" id="IPR006213">
    <property type="entry name" value="Bax_inhbtr1_CS"/>
</dbReference>
<dbReference type="AlphaFoldDB" id="A0A485B6U2"/>
<dbReference type="PANTHER" id="PTHR23291">
    <property type="entry name" value="BAX INHIBITOR-RELATED"/>
    <property type="match status" value="1"/>
</dbReference>
<evidence type="ECO:0000313" key="8">
    <source>
        <dbReference type="EMBL" id="VFS69467.1"/>
    </source>
</evidence>
<dbReference type="CDD" id="cd10433">
    <property type="entry name" value="YccA_like"/>
    <property type="match status" value="1"/>
</dbReference>
<evidence type="ECO:0000256" key="4">
    <source>
        <dbReference type="ARBA" id="ARBA00022692"/>
    </source>
</evidence>
<keyword evidence="8" id="KW-0378">Hydrolase</keyword>
<dbReference type="GO" id="GO:0005886">
    <property type="term" value="C:plasma membrane"/>
    <property type="evidence" value="ECO:0007669"/>
    <property type="project" value="UniProtKB-SubCell"/>
</dbReference>
<feature type="transmembrane region" description="Helical" evidence="7">
    <location>
        <begin position="20"/>
        <end position="45"/>
    </location>
</feature>
<dbReference type="GO" id="GO:0006508">
    <property type="term" value="P:proteolysis"/>
    <property type="evidence" value="ECO:0007669"/>
    <property type="project" value="UniProtKB-KW"/>
</dbReference>
<feature type="transmembrane region" description="Helical" evidence="7">
    <location>
        <begin position="77"/>
        <end position="99"/>
    </location>
</feature>
<comment type="caution">
    <text evidence="7">Lacks conserved residue(s) required for the propagation of feature annotation.</text>
</comment>
<keyword evidence="8" id="KW-0645">Protease</keyword>
<evidence type="ECO:0000313" key="9">
    <source>
        <dbReference type="Proteomes" id="UP000332594"/>
    </source>
</evidence>
<keyword evidence="4 7" id="KW-0812">Transmembrane</keyword>
<protein>
    <submittedName>
        <fullName evidence="8">Modulator of FtsH protease YccA</fullName>
    </submittedName>
</protein>
<dbReference type="GO" id="GO:0008233">
    <property type="term" value="F:peptidase activity"/>
    <property type="evidence" value="ECO:0007669"/>
    <property type="project" value="UniProtKB-KW"/>
</dbReference>
<evidence type="ECO:0000256" key="2">
    <source>
        <dbReference type="ARBA" id="ARBA00010350"/>
    </source>
</evidence>
<dbReference type="InterPro" id="IPR006214">
    <property type="entry name" value="Bax_inhibitor_1-related"/>
</dbReference>
<dbReference type="Proteomes" id="UP000332594">
    <property type="component" value="Unassembled WGS sequence"/>
</dbReference>
<sequence>MDRIITSSRDRSSLLSTHKVLRNTYFLLSLTLAFSAITATASTVLMLPSPGLILTLVGMYGLMFLTYKLADKPSGILAAFAFTGFLGYILGPMLNAYLSAGMGDLIGLALGGTALVFFCCSAYVLTTRKDMSFLGGMLMAGVVVVLIGMVANIFLQLPALHLAISAVFILISSGAILFETSNIIRGGETNYIRATVSLYVSLYNIFVSLLSILASPAKTNLSHVLLGPCLCGAFFFAKLPPVLAVCEELCLSLKAMKLRPIAKAI</sequence>
<evidence type="ECO:0000256" key="1">
    <source>
        <dbReference type="ARBA" id="ARBA00004651"/>
    </source>
</evidence>
<evidence type="ECO:0000256" key="7">
    <source>
        <dbReference type="RuleBase" id="RU004379"/>
    </source>
</evidence>
<evidence type="ECO:0000256" key="3">
    <source>
        <dbReference type="ARBA" id="ARBA00022475"/>
    </source>
</evidence>
<name>A0A485B6U2_RAOTE</name>
<feature type="transmembrane region" description="Helical" evidence="7">
    <location>
        <begin position="190"/>
        <end position="213"/>
    </location>
</feature>
<reference evidence="8 9" key="1">
    <citation type="submission" date="2019-03" db="EMBL/GenBank/DDBJ databases">
        <authorList>
            <consortium name="Pathogen Informatics"/>
        </authorList>
    </citation>
    <scope>NUCLEOTIDE SEQUENCE [LARGE SCALE GENOMIC DNA]</scope>
    <source>
        <strain evidence="8 9">NCTC13038</strain>
    </source>
</reference>
<comment type="subcellular location">
    <subcellularLocation>
        <location evidence="1">Cell membrane</location>
        <topology evidence="1">Multi-pass membrane protein</topology>
    </subcellularLocation>
</comment>
<dbReference type="PANTHER" id="PTHR23291:SF115">
    <property type="entry name" value="MODULATOR OF FTSH PROTEASE YCCA"/>
    <property type="match status" value="1"/>
</dbReference>
<keyword evidence="3" id="KW-1003">Cell membrane</keyword>
<dbReference type="Pfam" id="PF01027">
    <property type="entry name" value="Bax1-I"/>
    <property type="match status" value="1"/>
</dbReference>
<dbReference type="NCBIfam" id="NF007765">
    <property type="entry name" value="PRK10447.1"/>
    <property type="match status" value="1"/>
</dbReference>
<feature type="transmembrane region" description="Helical" evidence="7">
    <location>
        <begin position="51"/>
        <end position="70"/>
    </location>
</feature>
<evidence type="ECO:0000256" key="5">
    <source>
        <dbReference type="ARBA" id="ARBA00022989"/>
    </source>
</evidence>
<dbReference type="EMBL" id="CAADJG010000002">
    <property type="protein sequence ID" value="VFS69467.1"/>
    <property type="molecule type" value="Genomic_DNA"/>
</dbReference>
<feature type="transmembrane region" description="Helical" evidence="7">
    <location>
        <begin position="133"/>
        <end position="154"/>
    </location>
</feature>
<organism evidence="8 9">
    <name type="scientific">Raoultella terrigena</name>
    <name type="common">Klebsiella terrigena</name>
    <dbReference type="NCBI Taxonomy" id="577"/>
    <lineage>
        <taxon>Bacteria</taxon>
        <taxon>Pseudomonadati</taxon>
        <taxon>Pseudomonadota</taxon>
        <taxon>Gammaproteobacteria</taxon>
        <taxon>Enterobacterales</taxon>
        <taxon>Enterobacteriaceae</taxon>
        <taxon>Klebsiella/Raoultella group</taxon>
        <taxon>Raoultella</taxon>
    </lineage>
</organism>
<evidence type="ECO:0000256" key="6">
    <source>
        <dbReference type="ARBA" id="ARBA00023136"/>
    </source>
</evidence>
<accession>A0A485B6U2</accession>
<comment type="similarity">
    <text evidence="2 7">Belongs to the BI1 family.</text>
</comment>
<dbReference type="PROSITE" id="PS01243">
    <property type="entry name" value="BI1"/>
    <property type="match status" value="1"/>
</dbReference>
<keyword evidence="5 7" id="KW-1133">Transmembrane helix</keyword>